<sequence>MPREVSRVGAYALKRSLGKGAFGFVKLGVQDKTGRKVAVKDGARETDASRATGGQILDRENLLRVDEQEQLKAEIKALADLFHPCIVDLIEVLTNETSVFMVMQYCPGGELYDVIRAKGALNEEQARRHFQRLIQGVDFCHKKRIYHRDLKPENLFLDENGDLCIGDFGLAALREDEEDNNLRTICGTPHFAAPEVMGGSRRLVGNKNFKTVNTKTRTEGYDGAPADVWSCGCILYFLLTGVFPFDGQNFVQLQMLVQKTEPYFAPQRISKPCEKLIRGMLVKDPAKRWTIEQVMKSSWFKTDYEPVQVQESKKDSRHYDDEDPALEEFWSPDTGLVVKTAGESSMSEVDKMRPIKQLNAFELINLAAFDVESIFDEDENTVSNATRFMSKESIDKVQAAVIKRAEQDLNTVAKRKTLSRVTFEDVNNGVVVTMRTYQVIPGVCVYDFSRDEGGRDRFHAWFQKLRDPSGPVGALINIDDAQHTAP</sequence>
<dbReference type="InterPro" id="IPR011009">
    <property type="entry name" value="Kinase-like_dom_sf"/>
</dbReference>
<dbReference type="PROSITE" id="PS00108">
    <property type="entry name" value="PROTEIN_KINASE_ST"/>
    <property type="match status" value="1"/>
</dbReference>
<evidence type="ECO:0000259" key="7">
    <source>
        <dbReference type="PROSITE" id="PS50011"/>
    </source>
</evidence>
<feature type="binding site" evidence="5">
    <location>
        <position position="40"/>
    </location>
    <ligand>
        <name>ATP</name>
        <dbReference type="ChEBI" id="CHEBI:30616"/>
    </ligand>
</feature>
<name>A0A1Y5ID98_OSTTA</name>
<dbReference type="Pfam" id="PF00069">
    <property type="entry name" value="Pkinase"/>
    <property type="match status" value="1"/>
</dbReference>
<evidence type="ECO:0000256" key="1">
    <source>
        <dbReference type="ARBA" id="ARBA00022679"/>
    </source>
</evidence>
<dbReference type="GO" id="GO:0035556">
    <property type="term" value="P:intracellular signal transduction"/>
    <property type="evidence" value="ECO:0007669"/>
    <property type="project" value="TreeGrafter"/>
</dbReference>
<dbReference type="Gene3D" id="3.30.310.80">
    <property type="entry name" value="Kinase associated domain 1, KA1"/>
    <property type="match status" value="1"/>
</dbReference>
<comment type="similarity">
    <text evidence="6">Belongs to the protein kinase superfamily.</text>
</comment>
<dbReference type="AlphaFoldDB" id="A0A1Y5ID98"/>
<dbReference type="GO" id="GO:0004674">
    <property type="term" value="F:protein serine/threonine kinase activity"/>
    <property type="evidence" value="ECO:0007669"/>
    <property type="project" value="UniProtKB-KW"/>
</dbReference>
<organism evidence="8">
    <name type="scientific">Ostreococcus tauri</name>
    <name type="common">Marine green alga</name>
    <dbReference type="NCBI Taxonomy" id="70448"/>
    <lineage>
        <taxon>Eukaryota</taxon>
        <taxon>Viridiplantae</taxon>
        <taxon>Chlorophyta</taxon>
        <taxon>Mamiellophyceae</taxon>
        <taxon>Mamiellales</taxon>
        <taxon>Bathycoccaceae</taxon>
        <taxon>Ostreococcus</taxon>
    </lineage>
</organism>
<keyword evidence="1" id="KW-0808">Transferase</keyword>
<dbReference type="EMBL" id="KZ155784">
    <property type="protein sequence ID" value="OUS46194.1"/>
    <property type="molecule type" value="Genomic_DNA"/>
</dbReference>
<dbReference type="PROSITE" id="PS50011">
    <property type="entry name" value="PROTEIN_KINASE_DOM"/>
    <property type="match status" value="1"/>
</dbReference>
<dbReference type="SUPFAM" id="SSF56112">
    <property type="entry name" value="Protein kinase-like (PK-like)"/>
    <property type="match status" value="1"/>
</dbReference>
<keyword evidence="2 5" id="KW-0547">Nucleotide-binding</keyword>
<keyword evidence="4 5" id="KW-0067">ATP-binding</keyword>
<dbReference type="PANTHER" id="PTHR24346:SF30">
    <property type="entry name" value="MATERNAL EMBRYONIC LEUCINE ZIPPER KINASE"/>
    <property type="match status" value="1"/>
</dbReference>
<keyword evidence="3 8" id="KW-0418">Kinase</keyword>
<dbReference type="Proteomes" id="UP000195557">
    <property type="component" value="Unassembled WGS sequence"/>
</dbReference>
<feature type="domain" description="Protein kinase" evidence="7">
    <location>
        <begin position="11"/>
        <end position="300"/>
    </location>
</feature>
<dbReference type="Gene3D" id="1.10.510.10">
    <property type="entry name" value="Transferase(Phosphotransferase) domain 1"/>
    <property type="match status" value="1"/>
</dbReference>
<accession>A0A1Y5ID98</accession>
<dbReference type="GO" id="GO:0005524">
    <property type="term" value="F:ATP binding"/>
    <property type="evidence" value="ECO:0007669"/>
    <property type="project" value="UniProtKB-UniRule"/>
</dbReference>
<dbReference type="InterPro" id="IPR000719">
    <property type="entry name" value="Prot_kinase_dom"/>
</dbReference>
<gene>
    <name evidence="8" type="ORF">BE221DRAFT_114163</name>
</gene>
<protein>
    <submittedName>
        <fullName evidence="8">CBL-interacting protein kinase 01</fullName>
    </submittedName>
</protein>
<dbReference type="PROSITE" id="PS00107">
    <property type="entry name" value="PROTEIN_KINASE_ATP"/>
    <property type="match status" value="1"/>
</dbReference>
<dbReference type="eggNOG" id="KOG0583">
    <property type="taxonomic scope" value="Eukaryota"/>
</dbReference>
<proteinExistence type="inferred from homology"/>
<evidence type="ECO:0000256" key="6">
    <source>
        <dbReference type="RuleBase" id="RU000304"/>
    </source>
</evidence>
<evidence type="ECO:0000256" key="5">
    <source>
        <dbReference type="PROSITE-ProRule" id="PRU10141"/>
    </source>
</evidence>
<dbReference type="SMART" id="SM00220">
    <property type="entry name" value="S_TKc"/>
    <property type="match status" value="1"/>
</dbReference>
<dbReference type="InterPro" id="IPR017441">
    <property type="entry name" value="Protein_kinase_ATP_BS"/>
</dbReference>
<evidence type="ECO:0000256" key="4">
    <source>
        <dbReference type="ARBA" id="ARBA00022840"/>
    </source>
</evidence>
<dbReference type="InterPro" id="IPR008271">
    <property type="entry name" value="Ser/Thr_kinase_AS"/>
</dbReference>
<dbReference type="PANTHER" id="PTHR24346">
    <property type="entry name" value="MAP/MICROTUBULE AFFINITY-REGULATING KINASE"/>
    <property type="match status" value="1"/>
</dbReference>
<keyword evidence="6" id="KW-0723">Serine/threonine-protein kinase</keyword>
<reference evidence="8" key="1">
    <citation type="submission" date="2017-04" db="EMBL/GenBank/DDBJ databases">
        <title>Population genomics of picophytoplankton unveils novel chromosome hypervariability.</title>
        <authorList>
            <consortium name="DOE Joint Genome Institute"/>
            <person name="Blanc-Mathieu R."/>
            <person name="Krasovec M."/>
            <person name="Hebrard M."/>
            <person name="Yau S."/>
            <person name="Desgranges E."/>
            <person name="Martin J."/>
            <person name="Schackwitz W."/>
            <person name="Kuo A."/>
            <person name="Salin G."/>
            <person name="Donnadieu C."/>
            <person name="Desdevises Y."/>
            <person name="Sanchez-Ferandin S."/>
            <person name="Moreau H."/>
            <person name="Rivals E."/>
            <person name="Grigoriev I.V."/>
            <person name="Grimsley N."/>
            <person name="Eyre-Walker A."/>
            <person name="Piganeau G."/>
        </authorList>
    </citation>
    <scope>NUCLEOTIDE SEQUENCE [LARGE SCALE GENOMIC DNA]</scope>
    <source>
        <strain evidence="8">RCC 1115</strain>
    </source>
</reference>
<evidence type="ECO:0000256" key="3">
    <source>
        <dbReference type="ARBA" id="ARBA00022777"/>
    </source>
</evidence>
<evidence type="ECO:0000313" key="8">
    <source>
        <dbReference type="EMBL" id="OUS46194.1"/>
    </source>
</evidence>
<dbReference type="Gene3D" id="3.30.200.20">
    <property type="entry name" value="Phosphorylase Kinase, domain 1"/>
    <property type="match status" value="1"/>
</dbReference>
<dbReference type="CDD" id="cd14003">
    <property type="entry name" value="STKc_AMPK-like"/>
    <property type="match status" value="1"/>
</dbReference>
<dbReference type="FunFam" id="1.10.510.10:FF:000571">
    <property type="entry name" value="Maternal embryonic leucine zipper kinase"/>
    <property type="match status" value="1"/>
</dbReference>
<evidence type="ECO:0000256" key="2">
    <source>
        <dbReference type="ARBA" id="ARBA00022741"/>
    </source>
</evidence>
<dbReference type="GO" id="GO:0005737">
    <property type="term" value="C:cytoplasm"/>
    <property type="evidence" value="ECO:0007669"/>
    <property type="project" value="TreeGrafter"/>
</dbReference>